<dbReference type="RefSeq" id="WP_174558198.1">
    <property type="nucleotide sequence ID" value="NZ_CADDTS010000004.1"/>
</dbReference>
<evidence type="ECO:0000313" key="1">
    <source>
        <dbReference type="EMBL" id="CAB1207579.1"/>
    </source>
</evidence>
<dbReference type="EMBL" id="CADDTS010000004">
    <property type="protein sequence ID" value="CAB1207579.1"/>
    <property type="molecule type" value="Genomic_DNA"/>
</dbReference>
<reference evidence="1 2" key="1">
    <citation type="submission" date="2020-02" db="EMBL/GenBank/DDBJ databases">
        <authorList>
            <person name="Chaudhuri R."/>
        </authorList>
    </citation>
    <scope>NUCLEOTIDE SEQUENCE [LARGE SCALE GENOMIC DNA]</scope>
    <source>
        <strain evidence="1">SFB21</strain>
    </source>
</reference>
<organism evidence="1 2">
    <name type="scientific">Acinetobacter bouvetii</name>
    <dbReference type="NCBI Taxonomy" id="202951"/>
    <lineage>
        <taxon>Bacteria</taxon>
        <taxon>Pseudomonadati</taxon>
        <taxon>Pseudomonadota</taxon>
        <taxon>Gammaproteobacteria</taxon>
        <taxon>Moraxellales</taxon>
        <taxon>Moraxellaceae</taxon>
        <taxon>Acinetobacter</taxon>
    </lineage>
</organism>
<name>A0A811G945_9GAMM</name>
<accession>A0A811G945</accession>
<dbReference type="Proteomes" id="UP000489961">
    <property type="component" value="Unassembled WGS sequence"/>
</dbReference>
<protein>
    <submittedName>
        <fullName evidence="1">Uncharacterized protein</fullName>
    </submittedName>
</protein>
<gene>
    <name evidence="1" type="ORF">SFB21_0184</name>
</gene>
<proteinExistence type="predicted"/>
<sequence length="274" mass="31607">MNNLKLNIKLSKADIVQSAHLEPAKYRDKEGLEYIPPKRGFQLSIKGSVKDLLTDKDLIIFDDKDATTSIHQGNTADSIAVSINVFDKNDNNLLANPFVSIHDRTLYIGDLNFSFEQFEFIKSMVDDQFTTLIIELVKHVTDDEILESRERNKGHVISIDYDLDNLDYSTERKEVGGEDLKVLLIKHDLDSVKVGCFYISSSKPKYVKKGEWIDDVWSLEDRLDREQSNNEVTLLDEIDKERNNFPKHIFNELKKINSLNYVLIILLVILIFKV</sequence>
<dbReference type="AlphaFoldDB" id="A0A811G945"/>
<comment type="caution">
    <text evidence="1">The sequence shown here is derived from an EMBL/GenBank/DDBJ whole genome shotgun (WGS) entry which is preliminary data.</text>
</comment>
<evidence type="ECO:0000313" key="2">
    <source>
        <dbReference type="Proteomes" id="UP000489961"/>
    </source>
</evidence>